<organism evidence="1 2">
    <name type="scientific">Panagrolaimus sp. PS1159</name>
    <dbReference type="NCBI Taxonomy" id="55785"/>
    <lineage>
        <taxon>Eukaryota</taxon>
        <taxon>Metazoa</taxon>
        <taxon>Ecdysozoa</taxon>
        <taxon>Nematoda</taxon>
        <taxon>Chromadorea</taxon>
        <taxon>Rhabditida</taxon>
        <taxon>Tylenchina</taxon>
        <taxon>Panagrolaimomorpha</taxon>
        <taxon>Panagrolaimoidea</taxon>
        <taxon>Panagrolaimidae</taxon>
        <taxon>Panagrolaimus</taxon>
    </lineage>
</organism>
<accession>A0AC35FSY6</accession>
<proteinExistence type="predicted"/>
<name>A0AC35FSY6_9BILA</name>
<dbReference type="Proteomes" id="UP000887580">
    <property type="component" value="Unplaced"/>
</dbReference>
<sequence>MGSSDCTLNESTSTTNVSKGHIIINGMDEPAPLPNRHNFEADVARLNNAITKISKEIGKYWTEERRTECNILKQEEQQLKQSFIYHKSQTAHFEVELKRAQGALDAKQRELHDLEDSDLTYKNPAVAKDKLAQLETKYRNQTFSSAREEQLIINEIERHKRNVSKLAKYMPILEECKRLEGLCKIARNTHRVCLCKIARNTHRNEKKEFFDTRDRWKNTRTRLRKIHDPIFRFRNKLNEFRAEKKVMINKYEKERSNYTQWLKNHRSQGLASFPAAILHDHHDELEPFYEKKQVCQRLISYLNKLQASVENTEISKELLAEVHEAAAQIVQPPPPVPQYSFESEDSADDYPPGFQQLNLREADVDPIIKNSSKRRFNGKKNLKKQNMPITHGIEYIKLFGDLDLFPPKTYSEVQEALGKVKRVLEFYEEQTTLTATEDHGLCLSPIPSVISMSGSEFFDSPLLSPHSISSTSLFPGVEPYNNGESSSRAESNSR</sequence>
<reference evidence="2" key="1">
    <citation type="submission" date="2022-11" db="UniProtKB">
        <authorList>
            <consortium name="WormBaseParasite"/>
        </authorList>
    </citation>
    <scope>IDENTIFICATION</scope>
</reference>
<dbReference type="WBParaSite" id="PS1159_v2.g20196.t2">
    <property type="protein sequence ID" value="PS1159_v2.g20196.t2"/>
    <property type="gene ID" value="PS1159_v2.g20196"/>
</dbReference>
<evidence type="ECO:0000313" key="2">
    <source>
        <dbReference type="WBParaSite" id="PS1159_v2.g20196.t2"/>
    </source>
</evidence>
<evidence type="ECO:0000313" key="1">
    <source>
        <dbReference type="Proteomes" id="UP000887580"/>
    </source>
</evidence>
<protein>
    <submittedName>
        <fullName evidence="2">Uncharacterized protein</fullName>
    </submittedName>
</protein>